<protein>
    <submittedName>
        <fullName evidence="1">Uncharacterized protein</fullName>
    </submittedName>
</protein>
<dbReference type="EMBL" id="MTHB01000256">
    <property type="protein sequence ID" value="OXC73215.1"/>
    <property type="molecule type" value="Genomic_DNA"/>
</dbReference>
<accession>A0A226WPW4</accession>
<dbReference type="Proteomes" id="UP000214720">
    <property type="component" value="Unassembled WGS sequence"/>
</dbReference>
<evidence type="ECO:0000313" key="1">
    <source>
        <dbReference type="EMBL" id="OXC73215.1"/>
    </source>
</evidence>
<comment type="caution">
    <text evidence="1">The sequence shown here is derived from an EMBL/GenBank/DDBJ whole genome shotgun (WGS) entry which is preliminary data.</text>
</comment>
<evidence type="ECO:0000313" key="2">
    <source>
        <dbReference type="Proteomes" id="UP000214720"/>
    </source>
</evidence>
<reference evidence="2" key="1">
    <citation type="submission" date="2017-01" db="EMBL/GenBank/DDBJ databases">
        <title>Genome Analysis of Deinococcus marmoris KOPRI26562.</title>
        <authorList>
            <person name="Kim J.H."/>
            <person name="Oh H.-M."/>
        </authorList>
    </citation>
    <scope>NUCLEOTIDE SEQUENCE [LARGE SCALE GENOMIC DNA]</scope>
    <source>
        <strain evidence="2">PAMC 26633</strain>
    </source>
</reference>
<proteinExistence type="predicted"/>
<sequence length="78" mass="8909">MYTYDEVHVRGWTHESFDQRFPVGTSETQVFEKLGSPFATRSAGDLSRWDYVGGASGQLHVVFLFKNSALTEKKFVNF</sequence>
<dbReference type="AlphaFoldDB" id="A0A226WPW4"/>
<organism evidence="1 2">
    <name type="scientific">Caballeronia sordidicola</name>
    <name type="common">Burkholderia sordidicola</name>
    <dbReference type="NCBI Taxonomy" id="196367"/>
    <lineage>
        <taxon>Bacteria</taxon>
        <taxon>Pseudomonadati</taxon>
        <taxon>Pseudomonadota</taxon>
        <taxon>Betaproteobacteria</taxon>
        <taxon>Burkholderiales</taxon>
        <taxon>Burkholderiaceae</taxon>
        <taxon>Caballeronia</taxon>
    </lineage>
</organism>
<gene>
    <name evidence="1" type="ORF">BSU04_38380</name>
</gene>
<name>A0A226WPW4_CABSO</name>